<organism evidence="2">
    <name type="scientific">mine drainage metagenome</name>
    <dbReference type="NCBI Taxonomy" id="410659"/>
    <lineage>
        <taxon>unclassified sequences</taxon>
        <taxon>metagenomes</taxon>
        <taxon>ecological metagenomes</taxon>
    </lineage>
</organism>
<feature type="region of interest" description="Disordered" evidence="1">
    <location>
        <begin position="184"/>
        <end position="222"/>
    </location>
</feature>
<sequence length="275" mass="29614">MERVLQILGDGPGLPPEAQDALVQIAPREVLAERFHHGHRVGVVEAHLVQLERERTLHVGGVGIHVRNGDKAGDGIQRKGPVGADEARAKFDGGDMPLSRGPKAQDESQRARRNPVLIRVGHDGGIEKRRGFQGVLPGKECADEQPAGLRQGALREDVGRHSFEVRQQGGFEVEVPAVEFPEHGRQIPGGVRLAQGEGPANDGGDALDVRRNEGPQDDAGALGNERHAEMAKPDGGHRSLLAEAAIECSGKFISARESWKASVDSAPWFSLTRSW</sequence>
<reference evidence="2" key="1">
    <citation type="submission" date="2016-10" db="EMBL/GenBank/DDBJ databases">
        <title>Sequence of Gallionella enrichment culture.</title>
        <authorList>
            <person name="Poehlein A."/>
            <person name="Muehling M."/>
            <person name="Daniel R."/>
        </authorList>
    </citation>
    <scope>NUCLEOTIDE SEQUENCE</scope>
</reference>
<evidence type="ECO:0000313" key="2">
    <source>
        <dbReference type="EMBL" id="OIQ63085.1"/>
    </source>
</evidence>
<gene>
    <name evidence="2" type="ORF">GALL_553770</name>
</gene>
<name>A0A1J5PHQ1_9ZZZZ</name>
<comment type="caution">
    <text evidence="2">The sequence shown here is derived from an EMBL/GenBank/DDBJ whole genome shotgun (WGS) entry which is preliminary data.</text>
</comment>
<feature type="region of interest" description="Disordered" evidence="1">
    <location>
        <begin position="70"/>
        <end position="111"/>
    </location>
</feature>
<dbReference type="EMBL" id="MLJW01009323">
    <property type="protein sequence ID" value="OIQ63085.1"/>
    <property type="molecule type" value="Genomic_DNA"/>
</dbReference>
<dbReference type="AlphaFoldDB" id="A0A1J5PHQ1"/>
<accession>A0A1J5PHQ1</accession>
<proteinExistence type="predicted"/>
<protein>
    <submittedName>
        <fullName evidence="2">Uncharacterized protein</fullName>
    </submittedName>
</protein>
<evidence type="ECO:0000256" key="1">
    <source>
        <dbReference type="SAM" id="MobiDB-lite"/>
    </source>
</evidence>